<organism evidence="1 2">
    <name type="scientific">Candidatus Woesebacteria bacterium GW2011_GWB1_39_10</name>
    <dbReference type="NCBI Taxonomy" id="1618572"/>
    <lineage>
        <taxon>Bacteria</taxon>
        <taxon>Candidatus Woeseibacteriota</taxon>
    </lineage>
</organism>
<comment type="caution">
    <text evidence="1">The sequence shown here is derived from an EMBL/GenBank/DDBJ whole genome shotgun (WGS) entry which is preliminary data.</text>
</comment>
<gene>
    <name evidence="1" type="ORF">UT17_C0006G0001</name>
</gene>
<dbReference type="EMBL" id="LBVU01000006">
    <property type="protein sequence ID" value="KKQ91526.1"/>
    <property type="molecule type" value="Genomic_DNA"/>
</dbReference>
<protein>
    <submittedName>
        <fullName evidence="1">Uncharacterized protein</fullName>
    </submittedName>
</protein>
<proteinExistence type="predicted"/>
<name>A0A0G0PQ86_9BACT</name>
<accession>A0A0G0PQ86</accession>
<evidence type="ECO:0000313" key="1">
    <source>
        <dbReference type="EMBL" id="KKQ91526.1"/>
    </source>
</evidence>
<evidence type="ECO:0000313" key="2">
    <source>
        <dbReference type="Proteomes" id="UP000034774"/>
    </source>
</evidence>
<dbReference type="AlphaFoldDB" id="A0A0G0PQ86"/>
<dbReference type="Proteomes" id="UP000034774">
    <property type="component" value="Unassembled WGS sequence"/>
</dbReference>
<dbReference type="STRING" id="1618572.UT17_C0006G0001"/>
<sequence length="102" mass="11490">MAKAESFQNILLKVQAGEKSARNGDFSFFQNLDLLENIENGNLDSRLTGLANLTTKEPESMFLNIFLLKRIYGIVEEDSLDNSKIKIAVESMLILRNRGVIL</sequence>
<reference evidence="1 2" key="1">
    <citation type="journal article" date="2015" name="Nature">
        <title>rRNA introns, odd ribosomes, and small enigmatic genomes across a large radiation of phyla.</title>
        <authorList>
            <person name="Brown C.T."/>
            <person name="Hug L.A."/>
            <person name="Thomas B.C."/>
            <person name="Sharon I."/>
            <person name="Castelle C.J."/>
            <person name="Singh A."/>
            <person name="Wilkins M.J."/>
            <person name="Williams K.H."/>
            <person name="Banfield J.F."/>
        </authorList>
    </citation>
    <scope>NUCLEOTIDE SEQUENCE [LARGE SCALE GENOMIC DNA]</scope>
</reference>